<dbReference type="InterPro" id="IPR007314">
    <property type="entry name" value="Cofac_haem-bd_dom"/>
</dbReference>
<dbReference type="Proteomes" id="UP000245125">
    <property type="component" value="Unassembled WGS sequence"/>
</dbReference>
<proteinExistence type="predicted"/>
<accession>A0A2U3QIZ8</accession>
<dbReference type="EMBL" id="OUUY01000100">
    <property type="protein sequence ID" value="SPQ01391.1"/>
    <property type="molecule type" value="Genomic_DNA"/>
</dbReference>
<evidence type="ECO:0000313" key="2">
    <source>
        <dbReference type="EMBL" id="SPQ01391.1"/>
    </source>
</evidence>
<organism evidence="2 3">
    <name type="scientific">Candidatus Sulfobium mesophilum</name>
    <dbReference type="NCBI Taxonomy" id="2016548"/>
    <lineage>
        <taxon>Bacteria</taxon>
        <taxon>Pseudomonadati</taxon>
        <taxon>Nitrospirota</taxon>
        <taxon>Nitrospiria</taxon>
        <taxon>Nitrospirales</taxon>
        <taxon>Nitrospiraceae</taxon>
        <taxon>Candidatus Sulfobium</taxon>
    </lineage>
</organism>
<sequence length="281" mass="32152">MRSTPEGITLVIDKPAYRLFDRRGAETRYGTMLDHLEKSSVVLFGELHINPIVHWLQFELTKDLFARVKERLIVGAEMFEADDQIIIDEYMEGTIGHDNLTAEAKVWDNYETDYRPVVEFARNHGIPFIGTNIPRRYARIVSRNGLRALEKLSDQAKQWIAPLPIPLDLKSPTYRDLLDLGNAHGMEAENFLAAQAIKDATMAYFILKNHSPEKLFMHLNGEYHSRRYGGIFWYLKQAQPDLAIVTITSVEGKTLDFLDDYRDVADYTLVIPQSMTSTGGK</sequence>
<protein>
    <recommendedName>
        <fullName evidence="1">Haem-binding uptake Tiki superfamily ChaN domain-containing protein</fullName>
    </recommendedName>
</protein>
<keyword evidence="3" id="KW-1185">Reference proteome</keyword>
<dbReference type="CDD" id="cd14727">
    <property type="entry name" value="ChanN-like"/>
    <property type="match status" value="1"/>
</dbReference>
<name>A0A2U3QIZ8_9BACT</name>
<dbReference type="AlphaFoldDB" id="A0A2U3QIZ8"/>
<dbReference type="Gene3D" id="3.40.50.11550">
    <property type="match status" value="2"/>
</dbReference>
<dbReference type="SUPFAM" id="SSF159501">
    <property type="entry name" value="EreA/ChaN-like"/>
    <property type="match status" value="1"/>
</dbReference>
<gene>
    <name evidence="2" type="ORF">NBG4_520018</name>
</gene>
<feature type="domain" description="Haem-binding uptake Tiki superfamily ChaN" evidence="1">
    <location>
        <begin position="32"/>
        <end position="235"/>
    </location>
</feature>
<evidence type="ECO:0000259" key="1">
    <source>
        <dbReference type="Pfam" id="PF04187"/>
    </source>
</evidence>
<evidence type="ECO:0000313" key="3">
    <source>
        <dbReference type="Proteomes" id="UP000245125"/>
    </source>
</evidence>
<reference evidence="3" key="1">
    <citation type="submission" date="2018-03" db="EMBL/GenBank/DDBJ databases">
        <authorList>
            <person name="Zecchin S."/>
        </authorList>
    </citation>
    <scope>NUCLEOTIDE SEQUENCE [LARGE SCALE GENOMIC DNA]</scope>
</reference>
<dbReference type="Pfam" id="PF04187">
    <property type="entry name" value="Cofac_haem_bdg"/>
    <property type="match status" value="1"/>
</dbReference>
<dbReference type="OrthoDB" id="1680202at2"/>